<feature type="domain" description="DUF1023" evidence="2">
    <location>
        <begin position="296"/>
        <end position="463"/>
    </location>
</feature>
<proteinExistence type="predicted"/>
<reference evidence="3 4" key="1">
    <citation type="submission" date="2017-03" db="EMBL/GenBank/DDBJ databases">
        <title>Draft genome sequence of Streptomyces scabrisporus NF3, endophyte isolated from Amphipterygium adstringens.</title>
        <authorList>
            <person name="Vazquez M."/>
            <person name="Ceapa C.D."/>
            <person name="Rodriguez Luna D."/>
            <person name="Sanchez Esquivel S."/>
        </authorList>
    </citation>
    <scope>NUCLEOTIDE SEQUENCE [LARGE SCALE GENOMIC DNA]</scope>
    <source>
        <strain evidence="3 4">NF3</strain>
    </source>
</reference>
<sequence>MVTVAGLRDAALGGLDRAVAEWAELAAALDALVGRATTGVGGPLRASHWTGADADAAARTVAARGEQVAVAAQEARCVLTVLDTAAEQLRAAQREVRARLMEAAGAGFTVSEDGRAAPADAGRTADAATVERRLAEPVRRAAEIDDRCARALARLHPTPAPDWADTAADRVAVTALAGLRPGTIPKGDPAAAARWWAGLSATDRARYQAAYPALLGATDGLPTQVRDRANRVALAEAKAAVTAELATARAERDAAGRVDDARRRLRVTDLKGRLAAIGSLEAVLGSAADLFLMGFDARDDGRAIVAIGNPDRAAHTAVYVPGTGARLAHIGADVARMRSLWQAAGRLTDPGEVSAITWVGYDAPDTLVHAVSTSYADTAAPALATFLRGVGVAQGIETNRHLTVIGHSYGSVVLGQAAQRDEGLLVKDVIVVGSPGIHVTRAADLDLDPRHVWVGAAHDDMVVALGSGAHAPAVDGGGGRPRRVTPDDAGFGANRFTTDGAEGHSEYWSTRRPTALDNQAAIVVGNYAAVRLLWGARP</sequence>
<dbReference type="Pfam" id="PF06259">
    <property type="entry name" value="Abhydrolase_8"/>
    <property type="match status" value="1"/>
</dbReference>
<evidence type="ECO:0000313" key="4">
    <source>
        <dbReference type="Proteomes" id="UP000190037"/>
    </source>
</evidence>
<organism evidence="3 4">
    <name type="scientific">Embleya scabrispora</name>
    <dbReference type="NCBI Taxonomy" id="159449"/>
    <lineage>
        <taxon>Bacteria</taxon>
        <taxon>Bacillati</taxon>
        <taxon>Actinomycetota</taxon>
        <taxon>Actinomycetes</taxon>
        <taxon>Kitasatosporales</taxon>
        <taxon>Streptomycetaceae</taxon>
        <taxon>Embleya</taxon>
    </lineage>
</organism>
<dbReference type="Proteomes" id="UP000190037">
    <property type="component" value="Unassembled WGS sequence"/>
</dbReference>
<evidence type="ECO:0000313" key="3">
    <source>
        <dbReference type="EMBL" id="OPC82097.1"/>
    </source>
</evidence>
<keyword evidence="4" id="KW-1185">Reference proteome</keyword>
<dbReference type="EMBL" id="MWQN01000001">
    <property type="protein sequence ID" value="OPC82097.1"/>
    <property type="molecule type" value="Genomic_DNA"/>
</dbReference>
<dbReference type="OrthoDB" id="5969911at2"/>
<comment type="caution">
    <text evidence="3">The sequence shown here is derived from an EMBL/GenBank/DDBJ whole genome shotgun (WGS) entry which is preliminary data.</text>
</comment>
<feature type="region of interest" description="Disordered" evidence="1">
    <location>
        <begin position="473"/>
        <end position="496"/>
    </location>
</feature>
<dbReference type="SUPFAM" id="SSF53474">
    <property type="entry name" value="alpha/beta-Hydrolases"/>
    <property type="match status" value="1"/>
</dbReference>
<gene>
    <name evidence="3" type="ORF">B4N89_15130</name>
</gene>
<name>A0A1T3NZ31_9ACTN</name>
<dbReference type="RefSeq" id="WP_078976367.1">
    <property type="nucleotide sequence ID" value="NZ_MWQN01000001.1"/>
</dbReference>
<dbReference type="STRING" id="159449.B4N89_15130"/>
<evidence type="ECO:0000256" key="1">
    <source>
        <dbReference type="SAM" id="MobiDB-lite"/>
    </source>
</evidence>
<accession>A0A1T3NZ31</accession>
<dbReference type="InterPro" id="IPR010427">
    <property type="entry name" value="DUF1023"/>
</dbReference>
<evidence type="ECO:0000259" key="2">
    <source>
        <dbReference type="Pfam" id="PF06259"/>
    </source>
</evidence>
<dbReference type="InterPro" id="IPR029058">
    <property type="entry name" value="AB_hydrolase_fold"/>
</dbReference>
<protein>
    <recommendedName>
        <fullName evidence="2">DUF1023 domain-containing protein</fullName>
    </recommendedName>
</protein>
<dbReference type="AlphaFoldDB" id="A0A1T3NZ31"/>